<feature type="region of interest" description="Disordered" evidence="1">
    <location>
        <begin position="1"/>
        <end position="26"/>
    </location>
</feature>
<accession>A0A7K1P0V3</accession>
<dbReference type="InterPro" id="IPR029285">
    <property type="entry name" value="CagY_I"/>
</dbReference>
<feature type="compositionally biased region" description="Basic and acidic residues" evidence="1">
    <location>
        <begin position="1"/>
        <end position="12"/>
    </location>
</feature>
<sequence length="26" mass="3060">MNEENDKLETSKKTQQHSPQDLSNEE</sequence>
<evidence type="ECO:0000256" key="1">
    <source>
        <dbReference type="SAM" id="MobiDB-lite"/>
    </source>
</evidence>
<evidence type="ECO:0000313" key="2">
    <source>
        <dbReference type="EMBL" id="MUV10260.1"/>
    </source>
</evidence>
<dbReference type="EMBL" id="WAEA01000007">
    <property type="protein sequence ID" value="MUV10260.1"/>
    <property type="molecule type" value="Genomic_DNA"/>
</dbReference>
<dbReference type="Pfam" id="PF14585">
    <property type="entry name" value="CagY_I"/>
    <property type="match status" value="1"/>
</dbReference>
<protein>
    <recommendedName>
        <fullName evidence="4">Cag pathogenicity island protein</fullName>
    </recommendedName>
</protein>
<comment type="caution">
    <text evidence="2">The sequence shown here is derived from an EMBL/GenBank/DDBJ whole genome shotgun (WGS) entry which is preliminary data.</text>
</comment>
<dbReference type="RefSeq" id="WP_156585079.1">
    <property type="nucleotide sequence ID" value="NZ_JBCPXD010000062.1"/>
</dbReference>
<organism evidence="2 3">
    <name type="scientific">Helicobacter pylori</name>
    <name type="common">Campylobacter pylori</name>
    <dbReference type="NCBI Taxonomy" id="210"/>
    <lineage>
        <taxon>Bacteria</taxon>
        <taxon>Pseudomonadati</taxon>
        <taxon>Campylobacterota</taxon>
        <taxon>Epsilonproteobacteria</taxon>
        <taxon>Campylobacterales</taxon>
        <taxon>Helicobacteraceae</taxon>
        <taxon>Helicobacter</taxon>
    </lineage>
</organism>
<feature type="compositionally biased region" description="Polar residues" evidence="1">
    <location>
        <begin position="16"/>
        <end position="26"/>
    </location>
</feature>
<dbReference type="AlphaFoldDB" id="A0A7K1P0V3"/>
<reference evidence="2 3" key="1">
    <citation type="journal article" date="2020" name="J. Clin. Microbiol.">
        <title>Helicobacter pylori infections in the Bronx, New York: Surveying Antibiotic Susceptibility and Strain Lineage by Whole-genome Sequencing.</title>
        <authorList>
            <person name="Saranathan R."/>
            <person name="Levi M.H."/>
            <person name="Wattam A.R."/>
            <person name="Malek A."/>
            <person name="Asare E."/>
            <person name="Behin D.S."/>
            <person name="Pan D.H."/>
            <person name="Jacobs W.R."/>
            <person name="Szymczak W.A."/>
        </authorList>
    </citation>
    <scope>NUCLEOTIDE SEQUENCE [LARGE SCALE GENOMIC DNA]</scope>
    <source>
        <strain evidence="2 3">MHP10</strain>
    </source>
</reference>
<name>A0A7K1P0V3_HELPX</name>
<proteinExistence type="predicted"/>
<gene>
    <name evidence="2" type="ORF">F7218_05115</name>
</gene>
<evidence type="ECO:0008006" key="4">
    <source>
        <dbReference type="Google" id="ProtNLM"/>
    </source>
</evidence>
<dbReference type="Proteomes" id="UP000460877">
    <property type="component" value="Unassembled WGS sequence"/>
</dbReference>
<feature type="non-terminal residue" evidence="2">
    <location>
        <position position="26"/>
    </location>
</feature>
<evidence type="ECO:0000313" key="3">
    <source>
        <dbReference type="Proteomes" id="UP000460877"/>
    </source>
</evidence>